<feature type="domain" description="LysM" evidence="3">
    <location>
        <begin position="112"/>
        <end position="156"/>
    </location>
</feature>
<dbReference type="SUPFAM" id="SSF51261">
    <property type="entry name" value="Duplicated hybrid motif"/>
    <property type="match status" value="1"/>
</dbReference>
<keyword evidence="2" id="KW-1133">Transmembrane helix</keyword>
<dbReference type="Pfam" id="PF01551">
    <property type="entry name" value="Peptidase_M23"/>
    <property type="match status" value="1"/>
</dbReference>
<keyword evidence="4" id="KW-0378">Hydrolase</keyword>
<evidence type="ECO:0000313" key="5">
    <source>
        <dbReference type="Proteomes" id="UP000242301"/>
    </source>
</evidence>
<dbReference type="PANTHER" id="PTHR21666">
    <property type="entry name" value="PEPTIDASE-RELATED"/>
    <property type="match status" value="1"/>
</dbReference>
<dbReference type="GO" id="GO:0009279">
    <property type="term" value="C:cell outer membrane"/>
    <property type="evidence" value="ECO:0007669"/>
    <property type="project" value="TreeGrafter"/>
</dbReference>
<reference evidence="5" key="1">
    <citation type="submission" date="2015-05" db="EMBL/GenBank/DDBJ databases">
        <authorList>
            <person name="Manzano-Marin A."/>
        </authorList>
    </citation>
    <scope>NUCLEOTIDE SEQUENCE [LARGE SCALE GENOMIC DNA]</scope>
    <source>
        <strain evidence="5">officinalis</strain>
    </source>
</reference>
<sequence length="344" mass="39817">MKIVCYINTVRLVIIFLFTIYLLICGCSTPYHPNEPIINIFNKKNNFNKSKNYIKKINYSNYKLKNKIPILKNNLSKNIKYLTKSSTVSNINNKVNYNRDYNKINKGSYYDNFYKVKPGDTLFYIAYITGNNFYDLASKNNILKPYNIKVGQMLNINNFKQRNNQLFTNRLNFNQKYMNFKLNNSYSENINIKNNNKKIIQQKKQTKKILAITTGKVLNNSLIKWRWPVNGVVIEGFSDILGGNKGIDISGYRGQPVLAASSGKIVYAGNTLRGYGELIIIKHNNEYLSAYAHNDKLFVKDQQDVIEGQKIATMGNTDTKSVILHFEIRYKGKPVNPLFYLPKR</sequence>
<keyword evidence="2" id="KW-0472">Membrane</keyword>
<name>A0A0M6W820_9GAMM</name>
<organism evidence="4 5">
    <name type="scientific">Candidatus Providencia siddallii</name>
    <dbReference type="NCBI Taxonomy" id="1715285"/>
    <lineage>
        <taxon>Bacteria</taxon>
        <taxon>Pseudomonadati</taxon>
        <taxon>Pseudomonadota</taxon>
        <taxon>Gammaproteobacteria</taxon>
        <taxon>Enterobacterales</taxon>
        <taxon>Morganellaceae</taxon>
        <taxon>Providencia</taxon>
    </lineage>
</organism>
<dbReference type="CDD" id="cd12797">
    <property type="entry name" value="M23_peptidase"/>
    <property type="match status" value="1"/>
</dbReference>
<keyword evidence="2" id="KW-0812">Transmembrane</keyword>
<evidence type="ECO:0000313" key="4">
    <source>
        <dbReference type="EMBL" id="CRK86019.1"/>
    </source>
</evidence>
<dbReference type="Pfam" id="PF01476">
    <property type="entry name" value="LysM"/>
    <property type="match status" value="1"/>
</dbReference>
<feature type="transmembrane region" description="Helical" evidence="2">
    <location>
        <begin position="12"/>
        <end position="31"/>
    </location>
</feature>
<gene>
    <name evidence="4" type="primary">nlpD</name>
    <name evidence="4" type="ORF">SOFFGTOCOR_0621</name>
</gene>
<evidence type="ECO:0000256" key="2">
    <source>
        <dbReference type="SAM" id="Phobius"/>
    </source>
</evidence>
<dbReference type="NCBIfam" id="NF008123">
    <property type="entry name" value="PRK10871.1"/>
    <property type="match status" value="1"/>
</dbReference>
<dbReference type="InterPro" id="IPR036779">
    <property type="entry name" value="LysM_dom_sf"/>
</dbReference>
<dbReference type="InterPro" id="IPR050570">
    <property type="entry name" value="Cell_wall_metabolism_enzyme"/>
</dbReference>
<dbReference type="InterPro" id="IPR011055">
    <property type="entry name" value="Dup_hybrid_motif"/>
</dbReference>
<dbReference type="Gene3D" id="3.10.350.10">
    <property type="entry name" value="LysM domain"/>
    <property type="match status" value="1"/>
</dbReference>
<dbReference type="InterPro" id="IPR016047">
    <property type="entry name" value="M23ase_b-sheet_dom"/>
</dbReference>
<dbReference type="PANTHER" id="PTHR21666:SF263">
    <property type="entry name" value="MUREIN HYDROLASE ACTIVATOR NLPD"/>
    <property type="match status" value="1"/>
</dbReference>
<dbReference type="Proteomes" id="UP000242301">
    <property type="component" value="Unassembled WGS sequence"/>
</dbReference>
<dbReference type="GO" id="GO:0032153">
    <property type="term" value="C:cell division site"/>
    <property type="evidence" value="ECO:0007669"/>
    <property type="project" value="TreeGrafter"/>
</dbReference>
<keyword evidence="5" id="KW-1185">Reference proteome</keyword>
<protein>
    <submittedName>
        <fullName evidence="4">Murein hydrolase activator NlpD</fullName>
    </submittedName>
</protein>
<dbReference type="CDD" id="cd00118">
    <property type="entry name" value="LysM"/>
    <property type="match status" value="1"/>
</dbReference>
<dbReference type="STRING" id="1715285.SOFFGTOCOR_0621"/>
<evidence type="ECO:0000259" key="3">
    <source>
        <dbReference type="PROSITE" id="PS51782"/>
    </source>
</evidence>
<accession>A0A0M6W820</accession>
<evidence type="ECO:0000256" key="1">
    <source>
        <dbReference type="ARBA" id="ARBA00038420"/>
    </source>
</evidence>
<dbReference type="AlphaFoldDB" id="A0A0M6W820"/>
<dbReference type="PROSITE" id="PS51782">
    <property type="entry name" value="LYSM"/>
    <property type="match status" value="1"/>
</dbReference>
<dbReference type="SMART" id="SM00257">
    <property type="entry name" value="LysM"/>
    <property type="match status" value="1"/>
</dbReference>
<dbReference type="EMBL" id="CVRF01000003">
    <property type="protein sequence ID" value="CRK86019.1"/>
    <property type="molecule type" value="Genomic_DNA"/>
</dbReference>
<proteinExistence type="inferred from homology"/>
<comment type="similarity">
    <text evidence="1">Belongs to the E.coli NlpD/Haemophilus LppB family.</text>
</comment>
<dbReference type="GO" id="GO:0004222">
    <property type="term" value="F:metalloendopeptidase activity"/>
    <property type="evidence" value="ECO:0007669"/>
    <property type="project" value="TreeGrafter"/>
</dbReference>
<dbReference type="Gene3D" id="2.70.70.10">
    <property type="entry name" value="Glucose Permease (Domain IIA)"/>
    <property type="match status" value="1"/>
</dbReference>
<dbReference type="PROSITE" id="PS51257">
    <property type="entry name" value="PROKAR_LIPOPROTEIN"/>
    <property type="match status" value="1"/>
</dbReference>
<dbReference type="InterPro" id="IPR018392">
    <property type="entry name" value="LysM"/>
</dbReference>